<keyword evidence="6 11" id="KW-0798">TonB box</keyword>
<proteinExistence type="inferred from homology"/>
<gene>
    <name evidence="15" type="ORF">KK078_23860</name>
</gene>
<dbReference type="Proteomes" id="UP001319180">
    <property type="component" value="Unassembled WGS sequence"/>
</dbReference>
<reference evidence="15 16" key="1">
    <citation type="submission" date="2021-05" db="EMBL/GenBank/DDBJ databases">
        <title>A Polyphasic approach of four new species of the genus Ohtaekwangia: Ohtaekwangia histidinii sp. nov., Ohtaekwangia cretensis sp. nov., Ohtaekwangia indiensis sp. nov., Ohtaekwangia reichenbachii sp. nov. from diverse environment.</title>
        <authorList>
            <person name="Octaviana S."/>
        </authorList>
    </citation>
    <scope>NUCLEOTIDE SEQUENCE [LARGE SCALE GENOMIC DNA]</scope>
    <source>
        <strain evidence="15 16">PWU37</strain>
    </source>
</reference>
<feature type="domain" description="TonB-dependent receptor-like beta-barrel" evidence="13">
    <location>
        <begin position="455"/>
        <end position="825"/>
    </location>
</feature>
<dbReference type="Gene3D" id="2.170.130.10">
    <property type="entry name" value="TonB-dependent receptor, plug domain"/>
    <property type="match status" value="1"/>
</dbReference>
<keyword evidence="3 10" id="KW-1134">Transmembrane beta strand</keyword>
<evidence type="ECO:0000256" key="12">
    <source>
        <dbReference type="SAM" id="SignalP"/>
    </source>
</evidence>
<evidence type="ECO:0000256" key="8">
    <source>
        <dbReference type="ARBA" id="ARBA00023170"/>
    </source>
</evidence>
<dbReference type="InterPro" id="IPR012910">
    <property type="entry name" value="Plug_dom"/>
</dbReference>
<dbReference type="Gene3D" id="2.60.40.1120">
    <property type="entry name" value="Carboxypeptidase-like, regulatory domain"/>
    <property type="match status" value="1"/>
</dbReference>
<evidence type="ECO:0000256" key="10">
    <source>
        <dbReference type="PROSITE-ProRule" id="PRU01360"/>
    </source>
</evidence>
<dbReference type="AlphaFoldDB" id="A0AAP2DEE0"/>
<dbReference type="InterPro" id="IPR039426">
    <property type="entry name" value="TonB-dep_rcpt-like"/>
</dbReference>
<dbReference type="GO" id="GO:0044718">
    <property type="term" value="P:siderophore transmembrane transport"/>
    <property type="evidence" value="ECO:0007669"/>
    <property type="project" value="TreeGrafter"/>
</dbReference>
<dbReference type="GO" id="GO:0015344">
    <property type="term" value="F:siderophore uptake transmembrane transporter activity"/>
    <property type="evidence" value="ECO:0007669"/>
    <property type="project" value="TreeGrafter"/>
</dbReference>
<feature type="signal peptide" evidence="12">
    <location>
        <begin position="1"/>
        <end position="22"/>
    </location>
</feature>
<dbReference type="InterPro" id="IPR036942">
    <property type="entry name" value="Beta-barrel_TonB_sf"/>
</dbReference>
<dbReference type="PROSITE" id="PS52016">
    <property type="entry name" value="TONB_DEPENDENT_REC_3"/>
    <property type="match status" value="1"/>
</dbReference>
<evidence type="ECO:0000256" key="9">
    <source>
        <dbReference type="ARBA" id="ARBA00023237"/>
    </source>
</evidence>
<dbReference type="RefSeq" id="WP_254092841.1">
    <property type="nucleotide sequence ID" value="NZ_JAHESC010000044.1"/>
</dbReference>
<dbReference type="InterPro" id="IPR023996">
    <property type="entry name" value="TonB-dep_OMP_SusC/RagA"/>
</dbReference>
<dbReference type="SUPFAM" id="SSF49464">
    <property type="entry name" value="Carboxypeptidase regulatory domain-like"/>
    <property type="match status" value="1"/>
</dbReference>
<comment type="subcellular location">
    <subcellularLocation>
        <location evidence="1 10">Cell outer membrane</location>
        <topology evidence="1 10">Multi-pass membrane protein</topology>
    </subcellularLocation>
</comment>
<accession>A0AAP2DEE0</accession>
<evidence type="ECO:0000256" key="7">
    <source>
        <dbReference type="ARBA" id="ARBA00023136"/>
    </source>
</evidence>
<keyword evidence="5 12" id="KW-0732">Signal</keyword>
<evidence type="ECO:0000256" key="4">
    <source>
        <dbReference type="ARBA" id="ARBA00022692"/>
    </source>
</evidence>
<dbReference type="SUPFAM" id="SSF56935">
    <property type="entry name" value="Porins"/>
    <property type="match status" value="1"/>
</dbReference>
<comment type="similarity">
    <text evidence="10 11">Belongs to the TonB-dependent receptor family.</text>
</comment>
<evidence type="ECO:0000256" key="5">
    <source>
        <dbReference type="ARBA" id="ARBA00022729"/>
    </source>
</evidence>
<evidence type="ECO:0000313" key="16">
    <source>
        <dbReference type="Proteomes" id="UP001319180"/>
    </source>
</evidence>
<dbReference type="InterPro" id="IPR008969">
    <property type="entry name" value="CarboxyPept-like_regulatory"/>
</dbReference>
<evidence type="ECO:0000256" key="2">
    <source>
        <dbReference type="ARBA" id="ARBA00022448"/>
    </source>
</evidence>
<dbReference type="Pfam" id="PF13715">
    <property type="entry name" value="CarbopepD_reg_2"/>
    <property type="match status" value="1"/>
</dbReference>
<dbReference type="GO" id="GO:0009279">
    <property type="term" value="C:cell outer membrane"/>
    <property type="evidence" value="ECO:0007669"/>
    <property type="project" value="UniProtKB-SubCell"/>
</dbReference>
<sequence>MKRILLVCLTAVLALASSVAWAQERTVTGRVTSAEDGSGLPGVNVVLKGTTNGTVTDVNGSYTLKVPAEGGILMVTFIGLTTQEIEIGSRNTVDVAMAADTKQLTEVVVTAFGIEKDKKSLGYAVQDVNGSQLTTARESNIVNSLSGRVAGVQITNGSGSVGSSSRIVLRGASSLTGNNQPLFVVDGIPINNNNYATGIGNTVVNGNGGADRQNGAADINPDDVESVTVLPGPNAAALYGSRASNGVILITTKSGRGTKGIGISVNSSATFERPLRLPSYQNSYGGGYNNKYYRWIDGTTGSGGEDESWGPALDKGLEFVQWDSFDGQPRPWVSHPDNIKDFFETGKTFQNNIALSGGNDKADFRLSLSNFDQKGIIPNNDLKRYTIAVNTGLNITDKFRAEVSANYIKSSSDNITGGGYDNNNPMQQFTWFQRNVDVQKLKDYANLPLAPEGTSAAGTPINWNTNFNNNPYWVLYNNTQGFDKDRLIGNVRLTYEFTDWLSLAVRTGTDFFTDLAVSKRAHGSNDYPNGNYQEIDRTWYEVNSDFLLTLNKEVMTDLKVVASIGGNNMRQVHDRTTAEAPELEIPGVYNLDNSRVAVDVETFAEQKEIHSLYGNVELNFRDYLFLTVTGRNDWSSTLPKNNNSYFYPSFALSADVTSILGLQSETLSYAKVRGGWAQVGADTDPYKLVNVYSFFDPWGGSLITPTVGNTLLNPNLKPEISSSYEFGTELGLFSNKINFTATYYNKKSTDQIVPVSISGASGYTSFQVNAGEMTNKGIELSLSGTALKASNGFSWDISANFTRNRNEVVKLAPGLEALQLSSYWNAQIIAQRGQPYGVIYGTDYLRDPQGNIVHVNGLPQRDPSGNKTLGDANPDWLAGLNNTFSFKGLSLNVLVDAKIGGEVYSMTNAWGRYSGILEETLIGRETGIIGKGVKQAGTDENGDPVYVPNDVSVSAMSYNHAAFGNTVVAGSVFDASYIKLRQVSIGYTLPTSLLAKTPFKKVTFSVIGRNLALLYSKAPHIDPETGFTNSNGNLGLEHAQTPSTRSMGFNLNFTL</sequence>
<dbReference type="PANTHER" id="PTHR30069:SF29">
    <property type="entry name" value="HEMOGLOBIN AND HEMOGLOBIN-HAPTOGLOBIN-BINDING PROTEIN 1-RELATED"/>
    <property type="match status" value="1"/>
</dbReference>
<keyword evidence="8" id="KW-0675">Receptor</keyword>
<dbReference type="InterPro" id="IPR000531">
    <property type="entry name" value="Beta-barrel_TonB"/>
</dbReference>
<keyword evidence="4 10" id="KW-0812">Transmembrane</keyword>
<evidence type="ECO:0000256" key="6">
    <source>
        <dbReference type="ARBA" id="ARBA00023077"/>
    </source>
</evidence>
<dbReference type="NCBIfam" id="TIGR04056">
    <property type="entry name" value="OMP_RagA_SusC"/>
    <property type="match status" value="1"/>
</dbReference>
<comment type="caution">
    <text evidence="15">The sequence shown here is derived from an EMBL/GenBank/DDBJ whole genome shotgun (WGS) entry which is preliminary data.</text>
</comment>
<keyword evidence="9 10" id="KW-0998">Cell outer membrane</keyword>
<dbReference type="Pfam" id="PF07715">
    <property type="entry name" value="Plug"/>
    <property type="match status" value="1"/>
</dbReference>
<dbReference type="EMBL" id="JAHESC010000044">
    <property type="protein sequence ID" value="MBT1689621.1"/>
    <property type="molecule type" value="Genomic_DNA"/>
</dbReference>
<organism evidence="15 16">
    <name type="scientific">Dawidia soli</name>
    <dbReference type="NCBI Taxonomy" id="2782352"/>
    <lineage>
        <taxon>Bacteria</taxon>
        <taxon>Pseudomonadati</taxon>
        <taxon>Bacteroidota</taxon>
        <taxon>Cytophagia</taxon>
        <taxon>Cytophagales</taxon>
        <taxon>Chryseotaleaceae</taxon>
        <taxon>Dawidia</taxon>
    </lineage>
</organism>
<dbReference type="Gene3D" id="2.40.170.20">
    <property type="entry name" value="TonB-dependent receptor, beta-barrel domain"/>
    <property type="match status" value="1"/>
</dbReference>
<dbReference type="NCBIfam" id="TIGR04057">
    <property type="entry name" value="SusC_RagA_signa"/>
    <property type="match status" value="1"/>
</dbReference>
<feature type="domain" description="TonB-dependent receptor plug" evidence="14">
    <location>
        <begin position="118"/>
        <end position="247"/>
    </location>
</feature>
<protein>
    <submittedName>
        <fullName evidence="15">SusC/RagA family TonB-linked outer membrane protein</fullName>
    </submittedName>
</protein>
<dbReference type="InterPro" id="IPR023997">
    <property type="entry name" value="TonB-dep_OMP_SusC/RagA_CS"/>
</dbReference>
<keyword evidence="7 10" id="KW-0472">Membrane</keyword>
<dbReference type="Pfam" id="PF00593">
    <property type="entry name" value="TonB_dep_Rec_b-barrel"/>
    <property type="match status" value="1"/>
</dbReference>
<evidence type="ECO:0000259" key="13">
    <source>
        <dbReference type="Pfam" id="PF00593"/>
    </source>
</evidence>
<evidence type="ECO:0000256" key="3">
    <source>
        <dbReference type="ARBA" id="ARBA00022452"/>
    </source>
</evidence>
<evidence type="ECO:0000256" key="11">
    <source>
        <dbReference type="RuleBase" id="RU003357"/>
    </source>
</evidence>
<dbReference type="PANTHER" id="PTHR30069">
    <property type="entry name" value="TONB-DEPENDENT OUTER MEMBRANE RECEPTOR"/>
    <property type="match status" value="1"/>
</dbReference>
<name>A0AAP2DEE0_9BACT</name>
<evidence type="ECO:0000259" key="14">
    <source>
        <dbReference type="Pfam" id="PF07715"/>
    </source>
</evidence>
<keyword evidence="16" id="KW-1185">Reference proteome</keyword>
<evidence type="ECO:0000256" key="1">
    <source>
        <dbReference type="ARBA" id="ARBA00004571"/>
    </source>
</evidence>
<feature type="chain" id="PRO_5042862649" evidence="12">
    <location>
        <begin position="23"/>
        <end position="1055"/>
    </location>
</feature>
<dbReference type="InterPro" id="IPR037066">
    <property type="entry name" value="Plug_dom_sf"/>
</dbReference>
<keyword evidence="2 10" id="KW-0813">Transport</keyword>
<evidence type="ECO:0000313" key="15">
    <source>
        <dbReference type="EMBL" id="MBT1689621.1"/>
    </source>
</evidence>